<dbReference type="PANTHER" id="PTHR22722:SF11">
    <property type="entry name" value="LOW-DENSITY LIPOPROTEIN RECEPTOR-RELATED PROTEIN 2"/>
    <property type="match status" value="1"/>
</dbReference>
<feature type="disulfide bond" evidence="32">
    <location>
        <begin position="2845"/>
        <end position="2863"/>
    </location>
</feature>
<dbReference type="GO" id="GO:0030001">
    <property type="term" value="P:metal ion transport"/>
    <property type="evidence" value="ECO:0007669"/>
    <property type="project" value="UniProtKB-ARBA"/>
</dbReference>
<keyword evidence="13" id="KW-0677">Repeat</keyword>
<dbReference type="PRINTS" id="PR00261">
    <property type="entry name" value="LDLRECEPTOR"/>
</dbReference>
<dbReference type="FunFam" id="2.120.10.30:FF:000241">
    <property type="entry name" value="Low-density lipoprotein receptor-related protein 6"/>
    <property type="match status" value="1"/>
</dbReference>
<dbReference type="eggNOG" id="KOG1790">
    <property type="taxonomic scope" value="Eukaryota"/>
</dbReference>
<feature type="disulfide bond" evidence="32">
    <location>
        <begin position="164"/>
        <end position="176"/>
    </location>
</feature>
<dbReference type="GO" id="GO:0042562">
    <property type="term" value="F:hormone binding"/>
    <property type="evidence" value="ECO:0007669"/>
    <property type="project" value="TreeGrafter"/>
</dbReference>
<evidence type="ECO:0000256" key="9">
    <source>
        <dbReference type="ARBA" id="ARBA00022583"/>
    </source>
</evidence>
<evidence type="ECO:0000256" key="33">
    <source>
        <dbReference type="PROSITE-ProRule" id="PRU00461"/>
    </source>
</evidence>
<evidence type="ECO:0000256" key="4">
    <source>
        <dbReference type="ARBA" id="ARBA00009939"/>
    </source>
</evidence>
<dbReference type="PROSITE" id="PS01186">
    <property type="entry name" value="EGF_2"/>
    <property type="match status" value="6"/>
</dbReference>
<dbReference type="Pfam" id="PF07645">
    <property type="entry name" value="EGF_CA"/>
    <property type="match status" value="2"/>
</dbReference>
<feature type="domain" description="EGF-like" evidence="36">
    <location>
        <begin position="1405"/>
        <end position="1445"/>
    </location>
</feature>
<feature type="disulfide bond" evidence="32">
    <location>
        <begin position="258"/>
        <end position="273"/>
    </location>
</feature>
<dbReference type="FunFam" id="4.10.400.10:FF:000112">
    <property type="entry name" value="Low-density lipoprotein receptor-related protein 2"/>
    <property type="match status" value="1"/>
</dbReference>
<keyword evidence="5" id="KW-0813">Transport</keyword>
<feature type="disulfide bond" evidence="32">
    <location>
        <begin position="1172"/>
        <end position="1190"/>
    </location>
</feature>
<feature type="repeat" description="LDL-receptor class B" evidence="33">
    <location>
        <begin position="1987"/>
        <end position="2028"/>
    </location>
</feature>
<feature type="domain" description="EGF-like" evidence="36">
    <location>
        <begin position="4435"/>
        <end position="4469"/>
    </location>
</feature>
<dbReference type="FunFam" id="4.10.400.10:FF:000045">
    <property type="entry name" value="Low-density lipoprotein receptor-related protein 2"/>
    <property type="match status" value="2"/>
</dbReference>
<dbReference type="GO" id="GO:0001822">
    <property type="term" value="P:kidney development"/>
    <property type="evidence" value="ECO:0007669"/>
    <property type="project" value="UniProtKB-ARBA"/>
</dbReference>
<evidence type="ECO:0000256" key="5">
    <source>
        <dbReference type="ARBA" id="ARBA00022448"/>
    </source>
</evidence>
<keyword evidence="7 31" id="KW-0245">EGF-like domain</keyword>
<feature type="repeat" description="LDL-receptor class B" evidence="33">
    <location>
        <begin position="4255"/>
        <end position="4298"/>
    </location>
</feature>
<evidence type="ECO:0000256" key="21">
    <source>
        <dbReference type="ARBA" id="ARBA00023157"/>
    </source>
</evidence>
<feature type="disulfide bond" evidence="32">
    <location>
        <begin position="3700"/>
        <end position="3718"/>
    </location>
</feature>
<evidence type="ECO:0000313" key="37">
    <source>
        <dbReference type="EMBL" id="KFO22478.1"/>
    </source>
</evidence>
<dbReference type="FunFam" id="4.10.400.10:FF:000151">
    <property type="entry name" value="LDL receptor related protein 2"/>
    <property type="match status" value="1"/>
</dbReference>
<keyword evidence="25" id="KW-0966">Cell projection</keyword>
<feature type="disulfide bond" evidence="32">
    <location>
        <begin position="1263"/>
        <end position="1278"/>
    </location>
</feature>
<feature type="repeat" description="LDL-receptor class B" evidence="33">
    <location>
        <begin position="808"/>
        <end position="850"/>
    </location>
</feature>
<feature type="disulfide bond" evidence="32">
    <location>
        <begin position="3986"/>
        <end position="3998"/>
    </location>
</feature>
<dbReference type="FunFam" id="4.10.400.10:FF:000001">
    <property type="entry name" value="Low-density lipoprotein receptor-related protein 1"/>
    <property type="match status" value="1"/>
</dbReference>
<feature type="disulfide bond" evidence="32">
    <location>
        <begin position="3875"/>
        <end position="3890"/>
    </location>
</feature>
<evidence type="ECO:0000256" key="19">
    <source>
        <dbReference type="ARBA" id="ARBA00023036"/>
    </source>
</evidence>
<dbReference type="EMBL" id="KN124048">
    <property type="protein sequence ID" value="KFO22478.1"/>
    <property type="molecule type" value="Genomic_DNA"/>
</dbReference>
<keyword evidence="22 37" id="KW-0675">Receptor</keyword>
<dbReference type="SMART" id="SM00192">
    <property type="entry name" value="LDLa"/>
    <property type="match status" value="35"/>
</dbReference>
<comment type="subcellular location">
    <subcellularLocation>
        <location evidence="1">Apical cell membrane</location>
        <topology evidence="1">Single-pass type I membrane protein</topology>
    </subcellularLocation>
    <subcellularLocation>
        <location evidence="3">Cell projection</location>
        <location evidence="3">Axon</location>
    </subcellularLocation>
    <subcellularLocation>
        <location evidence="2">Cell projection</location>
        <location evidence="2">Dendrite</location>
    </subcellularLocation>
    <subcellularLocation>
        <location evidence="27">Endosome lumen</location>
    </subcellularLocation>
    <subcellularLocation>
        <location evidence="26">Membrane</location>
        <location evidence="26">Coated pit</location>
    </subcellularLocation>
</comment>
<feature type="disulfide bond" evidence="32">
    <location>
        <begin position="3907"/>
        <end position="3925"/>
    </location>
</feature>
<dbReference type="InterPro" id="IPR036055">
    <property type="entry name" value="LDL_receptor-like_sf"/>
</dbReference>
<feature type="repeat" description="LDL-receptor class B" evidence="33">
    <location>
        <begin position="2575"/>
        <end position="2618"/>
    </location>
</feature>
<dbReference type="GO" id="GO:0060429">
    <property type="term" value="P:epithelium development"/>
    <property type="evidence" value="ECO:0007669"/>
    <property type="project" value="UniProtKB-ARBA"/>
</dbReference>
<feature type="repeat" description="LDL-receptor class B" evidence="33">
    <location>
        <begin position="4212"/>
        <end position="4254"/>
    </location>
</feature>
<sequence>MLFELRHNKPGLKDSGALDNLLVLQDAIVTIFNVEMGIVSLQAGGVMGPMTVWMTQTKLAASSQTSEYCVDDNAFENSRKGNRSVQCFPVMHQWGTGETAGMEAVLVLCVQWDLTVCMCTARRSCAASLFQCHGGECIPPSWVCDHEQDCNDGSDEQNCPGTTCSNDQLTCSNGHCVPRAYRCDHVQDCPDGTDERDCHYPVCEQLTCANGACYNTSQKCDSKVDCRDSSDEVNCTETCSHDEFQCGTGECVPRPYLCDHDNDCEDGSDEHNCNYETCSGNQFTCPGGQCIHQTWVCDGQDDCPDFGDEDGCESNQRRHSCYPREWPCPNSGQCISIFQVCDGISDCPRGEDENTTASGSSCGTSLCSVLDCGFQCHKTPYGGACFCPPGYVINQNDSRTCVAFDDCQIWGICDQKCESRVGHHQCGCEEGYVMERERHCRANASFHEASIIFSNGRDLVIGDIHGRSFEILVHSQNRGMAMGVDFHYREHKVFWTDLLEDKVFSIDMNSLKIQEIVNVSVETPENLAVDWVNNKLYIVETRVSRIDMVNLDGSHRFTLIAENLGHPRGVAVDPTVGYLFFSDWESLSGEPTLERAFMDGSNRKDLVKTKLGWPAGITLDLLAKRVYWVDPRFDYIETVTYDGIQRKTVLHGGSLIPHPFAITLFEENVFYTDWTRMAVMKANKFEDNHPQIYYQSTLRPFGVTVYHALRQPNASNPCGDNSGGCEHVCVLSHRTDNGGVGYRCKCLFGFELDSDERHCVVLKNFLLFSSELAVRGIPLTHSTQEDVILPVTGSPSFFLGIDFDARENTIFFSDTSRDMIYKQKIDGTGREILTANRVENVESLAFDWISRNLYWTDASFKTVSVMRLADKSRRAIVQNLNNPRAVVVHPIAGYLFFSDWFRPAKIMRAWADGSHLVPIVNTTLGWPNGLAIDWDASRLYWVDALFDKIEHSTFDGLDRRRLDHIEQMTYPFGLTVFKEHVYFTDWRLDAIVQVRKLDGGDMRVIRSGISHVMHVKAYDIDLQTGTNSCSQPTHPDGDCSHFCFPVPNFQRVCGCPYGMTLASNHLTCEGDPAHEPPTEQCGSFSFACSNGRCVPSHYRCDGVDDCHDNSDEHQCGTSNNTCSPLAFTCGHGGECIPAHWRCDRQIDCVDGSDEQNCPTRAPSVCPDSHYTCDNNHCIPRDWVCDTDNDCGDGSDEKNCNSSTTCGPTQFHCSEHRCIDSYYVCDGDKDCVDGSDEVGCVLNCTTAQFKCADGNRCISNTYRCDGVYDCSDNSDEAGCPTRPPGMCHPDEFQCQGDGTCIPDSWECDGHPDCVHGSDEHHGCVPKTCLPSHFRCDNGNCVYKAWVCDGDNDCRDMSDEKDCPTQPFYCPSWQWQCPGYAICVNLSALCDGVSDCPNGTDESPLCNEDSCSHFNGGCTHQCIQGPFGATCICPPGYQLANDTKTCEDINECDTPGFCSQLCYNLRGSFRCTCDSDYRLEDDGRTCKVAASENLLLLVASQNNIIADNITSHVHNIASLVQNGSYIIALDFDSVSGRIFWSDSRQRKTWSAFQNGTDRRVVHDSGVYMTESIAVDWIGRNFYWTDYALETIEVSKIDGSHRMVLISKNVTNPRGLALDPRMNEHLMFWSDWGHHPRIERASMDGTLRTIIVQEKIYWPCGLTIDYPNRLIYFLDAYLDYLDFCDYNGQHRRQVIAGDLILRHPYALTLFEESVFWTDRATRRVVEANKWHGGNQSVVMYNVPRPLGIVAVHPAKQPQSPNPCASARCSHLCLLSAQGPKYYSCACPSGWNLSQDSVNCVRGDQPFLMSVRMNVIFGISLDPEVKSNDAMVPIAGIQNGFDVEFDDAEGFVYWVENPGEMHRVKIDGTNRTVFAPLSLLGSSMSLAFDWISRNMYYTTPSSQSIEVLTLRGETRYRKTLITNDGTNLGVGFPVGITVDPERGKLYWSDQGTDSGVPAKIASANMDGTSSKILFTGNLDHLEVVTLDIKEQKLYWAVTSRGVIERGNVDGTERMILVHHLSHPWGVAIHDSFLYYSDEQYEVIERVDKASGSNKVIMRDNVPNLRGLRVYHRRNVGESSNGCSNNVNACQQICLPVPGGQFSCACATGFKLSPDNWTCSPYKSFIVVSMLSTIRGFSLEVSDHSEAMVPVGGQGRNALHVDVDVASGFIYWCDFSSSIASYNAIRRIRPDGSSFTNIVTSGIGGNGIRGIAVDWVAGNLYFTNGFASETLIEVLRINTTYRRVLLKTTVDRPRHIVVDPKNRYLFWADYGQKPKIERSFLDCTNRTVLVSEGIVTPRGLVVDHSNDYIYWVDDSLDIIARIHLNGGESEVVRYGSRYPTPYSITVFGNSIIWVDRNLKKIFQASKEPDSTDAPTVIRDNISWLRDVTIFDERIQPRSPVEVNNNPCLENNGGCSHFCFALPALHTPTCGCAFGTLQRDGKSCAISTENFLVYASESSLRSLHFDPEDHSPPFQAITVERPATALDYDSTSNRIYFTQALNARHGQISYVSLYSGTHSPTVIVSDIGTSDGIAFDWINRRIYYSDYVNETINSMAEDGSMRSVVARVSKPKSIVLDPCHGYMYWSNWNTTAQIEKATLGGNFRIPIVNTSLVWPTGLTLDYELNLLYWVDTSLRKIERSTLTGMNREVIVSSATLSFGLTVYGQYIYWTGFFTKKIYRANKYDGSGQMAMTATLPIQPKGICTAKKDQNQNCSNPCDQFNGGCSHICVPGPNGAECLCPHEGQWYLANDNKFCIEGTGGDRCADSQFTCLNGHCVQEQWKCDTDNDCGDGSDELEIVCAFHTCPLTAFTCDNGKCIRYSYRCDYYKDCDDGSDERGCVFRNCNDSTEFTCGNGRCIPLEFVCNGIDNCRDNGSSDERNCPERTCPPGYTKCQNSNICISRLYLCDGDNDCGDMSDENPTYCSTHTCSSSEFQCESSRRCVPRHWYCDEEVDCSDGSDEPSSCAHAERTCLSSEFKCDGGRCIPGNWICDGDNDCGDMSDEDERHHCGQQTCSSSEFHCVNSRPPARQCIPRSWVCDGDADCSDALDEHQNCTRRSCSADEFICNNGLCILQSFRCDRRNDCGDYSDERDCSYPACQENQFTCQNGRCISQAFVCDHDNDCGDESDELEHLCHALQPTCPPHQFKCDSGHCIEMVKVCNHLDDCSDNSDEKGCGINECQDHSISGCDHNCTNTLTSFYCSCRPGYKLMSDKRTCVDIDECKETPYVCNQKCENEIGSYICKCAPGYIREPDGKTCRQNSDIEPYLIFSNRYYLRNLTIDGYSYSLILQGLGNTVALDFDRVEKRLYWVDLERRVIERMFLNKTNRETVISHRLPAPESLAVDWVARKLYWLDAQLDGIFVSNLQGQYRRMLAQHCMDANNTFCFDNPRGIVVHPQYGHIYWADWGQRAYIGRVGMDGANKSVIISTKISWPNAITIDYTNDLLYWADAHLGYIEYSDLEGHHRHTVYDGTLPHPYAMTVFENTIYWTDWNTRTVEKGNKYDGSDRVVLVNTTHRPFDIHVYHPYRQPIVNNPCGTNNGGCSHLCLIKAGGNGFTCECPDDFQTLRLSGRTLCLPSCSSTQFLCANNERCIPIWWKCDGQKDCSDGSDEPALCPHRFCRLGQFQCRDGNCTSPQTLCNAQEDCNDGSDEDRTLCENHHCEVYQWQCANKRCIPESWQCDSVNDCLDNSDEDSSHCASRTCRPGQFRCNNGRCIPQSWKCDVDNDCGDYSDEPIHECMSAAHRCDNHTEFSCKTNYRCIPQWAVCNGADDCRDNSDEQGCEALTCNPSGDFRCKNHQCIPLRWKCDRYDDCGDNSDEEDCAPRECTESEFRCTDQQCIPSRWVCDQENDCGDNSDERDCELKTCHPEHFQCTSGHCVPSELKCDGRADCLDASDESTCPTRFPNGTYCPAALFECKNHVCVQSFFICDGDDDCGDGSDEELHLCFSVACEPPHRFRCDNSRCLYAHQLCNGVDDCGDGTDEKEEHCRKPTPKPCTENEFKCSNGNCISQHYICDDVDDCGDSSDETGCNIGNDRTCAENLCEQNCTQLSEGGFICSCRTGYKAGTSDRNSCQDINECEEFGICPQNCRNTKGSYECFCADGFRSMSTHYGERCAAYGNSPLLLLPENVRIRKYNVSSEKFSEYLEDEEHIQTIDYDWDPEGTGLSVVYYTVLAQSPRFGAIKRASIPNFESGSNNPMHEVDLGLNYVMQPDGLAVDWVGRHIYWSDAKNQRIEVARLDGRYRKWLITTQLDQPAAIVVNPKLGLMFWTDQGKEPKIESAWMNGEHRSILVSEDLGWPNGLSIDYLNNDRIYWSDSKEDVIETIRYDGTDRRVIVKEAMKPYSLDIFEDQLYWVSKEKGEVWKQNKFGQGVKEKMLVVNPWLTQVRIFHQHRYNLSEPNPCKDICSHLCLLRPGGYSCACPQGSSFIKGSITECDAAIERPITMPPPCRCMYGGSCYFDENDLPKCKCTSGYTGAYCEIGLSQGIPPGTTAMAVLLTVLLIIILGALGIVGFFHYRKTGSLLPALPKLPSLSSLVKPSENGNGVTFRSGTDVNMDIGVSDFGPESEIDRSMAMSEHFAMEMGKEPVIFENPMYAARDTAVRVVLPAQATLSENVENKNYGSPQNPSEVVPEPKPTSPDADGPQATKWSIFKRKPKQTTNFENPIYAEMDNAQKDYEAAAPPPSPSPPVKTSQKRGPSPGYTATEDTFKDTANLVKEDSEA</sequence>
<feature type="disulfide bond" evidence="32">
    <location>
        <begin position="1346"/>
        <end position="1361"/>
    </location>
</feature>
<feature type="compositionally biased region" description="Polar residues" evidence="34">
    <location>
        <begin position="4604"/>
        <end position="4617"/>
    </location>
</feature>
<dbReference type="FunFam" id="4.10.400.10:FF:000153">
    <property type="entry name" value="LDL receptor related protein 2"/>
    <property type="match status" value="1"/>
</dbReference>
<dbReference type="FunFam" id="2.10.25.10:FF:000072">
    <property type="entry name" value="Low-density lipoprotein receptor-related protein 1B"/>
    <property type="match status" value="1"/>
</dbReference>
<comment type="caution">
    <text evidence="31">Lacks conserved residue(s) required for the propagation of feature annotation.</text>
</comment>
<keyword evidence="23" id="KW-0168">Coated pit</keyword>
<feature type="disulfide bond" evidence="32">
    <location>
        <begin position="3993"/>
        <end position="4011"/>
    </location>
</feature>
<dbReference type="InterPro" id="IPR009030">
    <property type="entry name" value="Growth_fac_rcpt_cys_sf"/>
</dbReference>
<evidence type="ECO:0000256" key="30">
    <source>
        <dbReference type="ARBA" id="ARBA00080738"/>
    </source>
</evidence>
<keyword evidence="16" id="KW-0106">Calcium</keyword>
<evidence type="ECO:0000256" key="18">
    <source>
        <dbReference type="ARBA" id="ARBA00022989"/>
    </source>
</evidence>
<dbReference type="GO" id="GO:0015031">
    <property type="term" value="P:protein transport"/>
    <property type="evidence" value="ECO:0007669"/>
    <property type="project" value="UniProtKB-ARBA"/>
</dbReference>
<evidence type="ECO:0000256" key="10">
    <source>
        <dbReference type="ARBA" id="ARBA00022692"/>
    </source>
</evidence>
<evidence type="ECO:0000256" key="31">
    <source>
        <dbReference type="PROSITE-ProRule" id="PRU00076"/>
    </source>
</evidence>
<accession>A0A091CWD1</accession>
<feature type="disulfide bond" evidence="32">
    <location>
        <begin position="3611"/>
        <end position="3623"/>
    </location>
</feature>
<feature type="disulfide bond" evidence="32">
    <location>
        <begin position="3900"/>
        <end position="3912"/>
    </location>
</feature>
<keyword evidence="15" id="KW-0967">Endosome</keyword>
<evidence type="ECO:0000256" key="11">
    <source>
        <dbReference type="ARBA" id="ARBA00022723"/>
    </source>
</evidence>
<dbReference type="SMART" id="SM00135">
    <property type="entry name" value="LY"/>
    <property type="match status" value="36"/>
</dbReference>
<feature type="disulfide bond" evidence="32">
    <location>
        <begin position="132"/>
        <end position="150"/>
    </location>
</feature>
<keyword evidence="20 35" id="KW-0472">Membrane</keyword>
<keyword evidence="18 35" id="KW-1133">Transmembrane helix</keyword>
<feature type="disulfide bond" evidence="32">
    <location>
        <begin position="171"/>
        <end position="189"/>
    </location>
</feature>
<feature type="disulfide bond" evidence="32">
    <location>
        <begin position="3070"/>
        <end position="3085"/>
    </location>
</feature>
<dbReference type="PROSITE" id="PS50026">
    <property type="entry name" value="EGF_3"/>
    <property type="match status" value="2"/>
</dbReference>
<dbReference type="FunFam" id="2.120.10.30:FF:000040">
    <property type="entry name" value="Low-density lipoprotein receptor-related protein 2"/>
    <property type="match status" value="1"/>
</dbReference>
<dbReference type="FunFam" id="2.120.10.30:FF:000035">
    <property type="entry name" value="Low-density lipoprotein receptor-related protein 2"/>
    <property type="match status" value="1"/>
</dbReference>
<feature type="disulfide bond" evidence="32">
    <location>
        <begin position="220"/>
        <end position="235"/>
    </location>
</feature>
<dbReference type="InterPro" id="IPR000742">
    <property type="entry name" value="EGF"/>
</dbReference>
<feature type="disulfide bond" evidence="32">
    <location>
        <begin position="2817"/>
        <end position="2832"/>
    </location>
</feature>
<feature type="repeat" description="LDL-receptor class B" evidence="33">
    <location>
        <begin position="1939"/>
        <end position="1986"/>
    </location>
</feature>
<feature type="disulfide bond" evidence="32">
    <location>
        <begin position="3785"/>
        <end position="3803"/>
    </location>
</feature>
<evidence type="ECO:0000256" key="7">
    <source>
        <dbReference type="ARBA" id="ARBA00022536"/>
    </source>
</evidence>
<feature type="disulfide bond" evidence="32">
    <location>
        <begin position="3618"/>
        <end position="3636"/>
    </location>
</feature>
<dbReference type="GO" id="GO:0006898">
    <property type="term" value="P:receptor-mediated endocytosis"/>
    <property type="evidence" value="ECO:0007669"/>
    <property type="project" value="UniProtKB-ARBA"/>
</dbReference>
<keyword evidence="19" id="KW-0729">SH3-binding</keyword>
<feature type="disulfide bond" evidence="32">
    <location>
        <begin position="3152"/>
        <end position="3167"/>
    </location>
</feature>
<feature type="disulfide bond" evidence="32">
    <location>
        <begin position="3097"/>
        <end position="3115"/>
    </location>
</feature>
<evidence type="ECO:0000256" key="27">
    <source>
        <dbReference type="ARBA" id="ARBA00046273"/>
    </source>
</evidence>
<dbReference type="InterPro" id="IPR002172">
    <property type="entry name" value="LDrepeatLR_classA_rpt"/>
</dbReference>
<protein>
    <recommendedName>
        <fullName evidence="28">Low-density lipoprotein receptor-related protein 2</fullName>
    </recommendedName>
    <alternativeName>
        <fullName evidence="29">Glycoprotein 330</fullName>
    </alternativeName>
    <alternativeName>
        <fullName evidence="30">Megalin</fullName>
    </alternativeName>
</protein>
<feature type="repeat" description="LDL-receptor class B" evidence="33">
    <location>
        <begin position="534"/>
        <end position="576"/>
    </location>
</feature>
<evidence type="ECO:0000256" key="16">
    <source>
        <dbReference type="ARBA" id="ARBA00022837"/>
    </source>
</evidence>
<evidence type="ECO:0000256" key="12">
    <source>
        <dbReference type="ARBA" id="ARBA00022729"/>
    </source>
</evidence>
<dbReference type="PROSITE" id="PS50068">
    <property type="entry name" value="LDLRA_2"/>
    <property type="match status" value="35"/>
</dbReference>
<feature type="disulfide bond" evidence="32">
    <location>
        <begin position="3652"/>
        <end position="3664"/>
    </location>
</feature>
<feature type="disulfide bond" evidence="32">
    <location>
        <begin position="3817"/>
        <end position="3829"/>
    </location>
</feature>
<dbReference type="SUPFAM" id="SSF63825">
    <property type="entry name" value="YWTD domain"/>
    <property type="match status" value="8"/>
</dbReference>
<dbReference type="InterPro" id="IPR018097">
    <property type="entry name" value="EGF_Ca-bd_CS"/>
</dbReference>
<dbReference type="GO" id="GO:0044321">
    <property type="term" value="P:response to leptin"/>
    <property type="evidence" value="ECO:0007669"/>
    <property type="project" value="UniProtKB-ARBA"/>
</dbReference>
<feature type="disulfide bond" evidence="32">
    <location>
        <begin position="1184"/>
        <end position="1199"/>
    </location>
</feature>
<dbReference type="InterPro" id="IPR049883">
    <property type="entry name" value="NOTCH1_EGF-like"/>
</dbReference>
<feature type="repeat" description="LDL-receptor class B" evidence="33">
    <location>
        <begin position="2258"/>
        <end position="2301"/>
    </location>
</feature>
<feature type="repeat" description="LDL-receptor class B" evidence="33">
    <location>
        <begin position="1622"/>
        <end position="1665"/>
    </location>
</feature>
<dbReference type="FunFam" id="4.10.400.10:FF:000222">
    <property type="entry name" value="Low-density lipoprotein receptor-related protein 2"/>
    <property type="match status" value="1"/>
</dbReference>
<dbReference type="InterPro" id="IPR051221">
    <property type="entry name" value="LDLR-related"/>
</dbReference>
<feature type="repeat" description="LDL-receptor class B" evidence="33">
    <location>
        <begin position="1534"/>
        <end position="1576"/>
    </location>
</feature>
<keyword evidence="10 35" id="KW-0812">Transmembrane</keyword>
<evidence type="ECO:0000256" key="22">
    <source>
        <dbReference type="ARBA" id="ARBA00023170"/>
    </source>
</evidence>
<feature type="disulfide bond" evidence="32">
    <location>
        <begin position="183"/>
        <end position="198"/>
    </location>
</feature>
<dbReference type="FunFam" id="4.10.400.10:FF:000134">
    <property type="entry name" value="Low-density lipoprotein RecePtor related"/>
    <property type="match status" value="1"/>
</dbReference>
<dbReference type="PANTHER" id="PTHR22722">
    <property type="entry name" value="LOW-DENSITY LIPOPROTEIN RECEPTOR-RELATED PROTEIN 2-RELATED"/>
    <property type="match status" value="1"/>
</dbReference>
<dbReference type="FunFam" id="4.10.400.10:FF:000078">
    <property type="entry name" value="low-density lipoprotein receptor-related protein 2"/>
    <property type="match status" value="1"/>
</dbReference>
<evidence type="ECO:0000256" key="25">
    <source>
        <dbReference type="ARBA" id="ARBA00023273"/>
    </source>
</evidence>
<dbReference type="SUPFAM" id="SSF57196">
    <property type="entry name" value="EGF/Laminin"/>
    <property type="match status" value="5"/>
</dbReference>
<dbReference type="FunFam" id="2.10.25.10:FF:000805">
    <property type="entry name" value="Low-density lipoprotein receptor-related protein 2"/>
    <property type="match status" value="1"/>
</dbReference>
<feature type="disulfide bond" evidence="32">
    <location>
        <begin position="208"/>
        <end position="226"/>
    </location>
</feature>
<dbReference type="FunFam" id="4.10.400.10:FF:000004">
    <property type="entry name" value="Low-density lipoprotein receptor-related protein 1"/>
    <property type="match status" value="1"/>
</dbReference>
<keyword evidence="38" id="KW-1185">Reference proteome</keyword>
<evidence type="ECO:0000256" key="26">
    <source>
        <dbReference type="ARBA" id="ARBA00037878"/>
    </source>
</evidence>
<keyword evidence="24" id="KW-0325">Glycoprotein</keyword>
<feature type="disulfide bond" evidence="32">
    <location>
        <begin position="2971"/>
        <end position="2989"/>
    </location>
</feature>
<comment type="similarity">
    <text evidence="4">Belongs to the LDLR family.</text>
</comment>
<name>A0A091CWD1_FUKDA</name>
<dbReference type="Pfam" id="PF00058">
    <property type="entry name" value="Ldl_recept_b"/>
    <property type="match status" value="15"/>
</dbReference>
<feature type="repeat" description="LDL-receptor class B" evidence="33">
    <location>
        <begin position="624"/>
        <end position="668"/>
    </location>
</feature>
<feature type="disulfide bond" evidence="32">
    <location>
        <begin position="3757"/>
        <end position="3772"/>
    </location>
</feature>
<feature type="disulfide bond" evidence="32">
    <location>
        <begin position="2964"/>
        <end position="2976"/>
    </location>
</feature>
<keyword evidence="11" id="KW-0479">Metal-binding</keyword>
<proteinExistence type="inferred from homology"/>
<feature type="disulfide bond" evidence="32">
    <location>
        <begin position="1081"/>
        <end position="1093"/>
    </location>
</feature>
<feature type="transmembrane region" description="Helical" evidence="35">
    <location>
        <begin position="4482"/>
        <end position="4504"/>
    </location>
</feature>
<dbReference type="SMART" id="SM00179">
    <property type="entry name" value="EGF_CA"/>
    <property type="match status" value="9"/>
</dbReference>
<dbReference type="Pfam" id="PF00057">
    <property type="entry name" value="Ldl_recept_a"/>
    <property type="match status" value="32"/>
</dbReference>
<evidence type="ECO:0000256" key="3">
    <source>
        <dbReference type="ARBA" id="ARBA00004489"/>
    </source>
</evidence>
<evidence type="ECO:0000259" key="36">
    <source>
        <dbReference type="PROSITE" id="PS50026"/>
    </source>
</evidence>
<dbReference type="Gene3D" id="2.120.10.30">
    <property type="entry name" value="TolB, C-terminal domain"/>
    <property type="match status" value="8"/>
</dbReference>
<feature type="repeat" description="LDL-receptor class B" evidence="33">
    <location>
        <begin position="2619"/>
        <end position="2660"/>
    </location>
</feature>
<feature type="disulfide bond" evidence="32">
    <location>
        <begin position="1088"/>
        <end position="1106"/>
    </location>
</feature>
<dbReference type="PROSITE" id="PS01187">
    <property type="entry name" value="EGF_CA"/>
    <property type="match status" value="3"/>
</dbReference>
<dbReference type="GO" id="GO:0005905">
    <property type="term" value="C:clathrin-coated pit"/>
    <property type="evidence" value="ECO:0007669"/>
    <property type="project" value="UniProtKB-KW"/>
</dbReference>
<dbReference type="FunFam" id="4.10.400.10:FF:000108">
    <property type="entry name" value="Low-density lipoprotein receptor-related protein 2"/>
    <property type="match status" value="1"/>
</dbReference>
<evidence type="ECO:0000256" key="35">
    <source>
        <dbReference type="SAM" id="Phobius"/>
    </source>
</evidence>
<dbReference type="CDD" id="cd00112">
    <property type="entry name" value="LDLa"/>
    <property type="match status" value="34"/>
</dbReference>
<feature type="repeat" description="LDL-receptor class B" evidence="33">
    <location>
        <begin position="3297"/>
        <end position="3339"/>
    </location>
</feature>
<keyword evidence="17" id="KW-0524">Neurogenesis</keyword>
<dbReference type="Pfam" id="PF24468">
    <property type="entry name" value="EGF_LRP2"/>
    <property type="match status" value="1"/>
</dbReference>
<dbReference type="FunFam" id="2.120.10.30:FF:000057">
    <property type="entry name" value="Low-density lipoprotein receptor-related protein 2"/>
    <property type="match status" value="1"/>
</dbReference>
<feature type="disulfide bond" evidence="32">
    <location>
        <begin position="246"/>
        <end position="264"/>
    </location>
</feature>
<feature type="disulfide bond" evidence="32">
    <location>
        <begin position="239"/>
        <end position="251"/>
    </location>
</feature>
<keyword evidence="6" id="KW-1003">Cell membrane</keyword>
<dbReference type="Pfam" id="PF12662">
    <property type="entry name" value="cEGF"/>
    <property type="match status" value="1"/>
</dbReference>
<gene>
    <name evidence="37" type="ORF">H920_16174</name>
</gene>
<keyword evidence="12" id="KW-0732">Signal</keyword>
<evidence type="ECO:0000313" key="38">
    <source>
        <dbReference type="Proteomes" id="UP000028990"/>
    </source>
</evidence>
<feature type="disulfide bond" evidence="32">
    <location>
        <begin position="3058"/>
        <end position="3076"/>
    </location>
</feature>
<keyword evidence="9" id="KW-0254">Endocytosis</keyword>
<dbReference type="FunFam" id="2.10.25.10:FF:000009">
    <property type="entry name" value="Low-density lipoprotein receptor isoform 1"/>
    <property type="match status" value="1"/>
</dbReference>
<dbReference type="FunFam" id="2.120.10.30:FF:000058">
    <property type="entry name" value="Low-density lipoprotein receptor-related protein 2"/>
    <property type="match status" value="1"/>
</dbReference>
<dbReference type="GO" id="GO:0030425">
    <property type="term" value="C:dendrite"/>
    <property type="evidence" value="ECO:0007669"/>
    <property type="project" value="UniProtKB-SubCell"/>
</dbReference>
<keyword evidence="8" id="KW-0597">Phosphoprotein</keyword>
<evidence type="ECO:0000256" key="24">
    <source>
        <dbReference type="ARBA" id="ARBA00023180"/>
    </source>
</evidence>
<dbReference type="STRING" id="885580.ENSFDAP00000010013"/>
<feature type="disulfide bond" evidence="32">
    <location>
        <begin position="2764"/>
        <end position="2782"/>
    </location>
</feature>
<evidence type="ECO:0000256" key="14">
    <source>
        <dbReference type="ARBA" id="ARBA00022740"/>
    </source>
</evidence>
<dbReference type="GO" id="GO:0031526">
    <property type="term" value="C:brush border membrane"/>
    <property type="evidence" value="ECO:0007669"/>
    <property type="project" value="UniProtKB-ARBA"/>
</dbReference>
<dbReference type="GO" id="GO:0005509">
    <property type="term" value="F:calcium ion binding"/>
    <property type="evidence" value="ECO:0007669"/>
    <property type="project" value="InterPro"/>
</dbReference>
<dbReference type="InterPro" id="IPR011042">
    <property type="entry name" value="6-blade_b-propeller_TolB-like"/>
</dbReference>
<dbReference type="FunFam" id="4.10.400.10:FF:000002">
    <property type="entry name" value="Low-density lipoprotein receptor-related protein 1"/>
    <property type="match status" value="2"/>
</dbReference>
<dbReference type="Gene3D" id="2.10.25.10">
    <property type="entry name" value="Laminin"/>
    <property type="match status" value="7"/>
</dbReference>
<feature type="disulfide bond" evidence="32">
    <location>
        <begin position="1334"/>
        <end position="1352"/>
    </location>
</feature>
<feature type="disulfide bond" evidence="32">
    <location>
        <begin position="1100"/>
        <end position="1115"/>
    </location>
</feature>
<evidence type="ECO:0000256" key="17">
    <source>
        <dbReference type="ARBA" id="ARBA00022902"/>
    </source>
</evidence>
<dbReference type="GO" id="GO:0031904">
    <property type="term" value="C:endosome lumen"/>
    <property type="evidence" value="ECO:0007669"/>
    <property type="project" value="UniProtKB-SubCell"/>
</dbReference>
<feature type="disulfide bond" evidence="32">
    <location>
        <begin position="125"/>
        <end position="137"/>
    </location>
</feature>
<feature type="disulfide bond" evidence="32">
    <location>
        <begin position="3824"/>
        <end position="3842"/>
    </location>
</feature>
<feature type="disulfide bond" evidence="32">
    <location>
        <begin position="3797"/>
        <end position="3812"/>
    </location>
</feature>
<dbReference type="FunFam" id="2.120.10.30:FF:000049">
    <property type="entry name" value="LDL receptor related protein 2"/>
    <property type="match status" value="1"/>
</dbReference>
<feature type="disulfide bond" evidence="32">
    <location>
        <begin position="3140"/>
        <end position="3158"/>
    </location>
</feature>
<feature type="disulfide bond" evidence="32">
    <location>
        <begin position="3856"/>
        <end position="3868"/>
    </location>
</feature>
<feature type="repeat" description="LDL-receptor class B" evidence="33">
    <location>
        <begin position="937"/>
        <end position="980"/>
    </location>
</feature>
<feature type="repeat" description="LDL-receptor class B" evidence="33">
    <location>
        <begin position="2302"/>
        <end position="2345"/>
    </location>
</feature>
<evidence type="ECO:0000256" key="13">
    <source>
        <dbReference type="ARBA" id="ARBA00022737"/>
    </source>
</evidence>
<evidence type="ECO:0000256" key="20">
    <source>
        <dbReference type="ARBA" id="ARBA00023136"/>
    </source>
</evidence>
<dbReference type="InterPro" id="IPR056588">
    <property type="entry name" value="EGF_LRP2"/>
</dbReference>
<dbReference type="PROSITE" id="PS01209">
    <property type="entry name" value="LDLRA_1"/>
    <property type="match status" value="16"/>
</dbReference>
<dbReference type="GO" id="GO:0017124">
    <property type="term" value="F:SH3 domain binding"/>
    <property type="evidence" value="ECO:0007669"/>
    <property type="project" value="UniProtKB-KW"/>
</dbReference>
<dbReference type="InterPro" id="IPR023415">
    <property type="entry name" value="LDLR_class-A_CS"/>
</dbReference>
<feature type="disulfide bond" evidence="32">
    <location>
        <begin position="3693"/>
        <end position="3705"/>
    </location>
</feature>
<feature type="region of interest" description="Disordered" evidence="34">
    <location>
        <begin position="4604"/>
        <end position="4711"/>
    </location>
</feature>
<dbReference type="FunFam" id="2.120.10.30:FF:000008">
    <property type="entry name" value="Low-density lipoprotein receptor-related protein 4"/>
    <property type="match status" value="1"/>
</dbReference>
<dbReference type="GO" id="GO:0030424">
    <property type="term" value="C:axon"/>
    <property type="evidence" value="ECO:0007669"/>
    <property type="project" value="UniProtKB-SubCell"/>
</dbReference>
<dbReference type="FunFam" id="4.10.400.10:FF:000034">
    <property type="entry name" value="Low-density lipoprotein receptor-related protein 2"/>
    <property type="match status" value="6"/>
</dbReference>
<dbReference type="FunFam" id="4.10.400.10:FF:000005">
    <property type="entry name" value="low-density lipoprotein receptor-related protein 1B"/>
    <property type="match status" value="1"/>
</dbReference>
<dbReference type="InterPro" id="IPR000033">
    <property type="entry name" value="LDLR_classB_rpt"/>
</dbReference>
<feature type="disulfide bond" evidence="32">
    <location>
        <begin position="285"/>
        <end position="303"/>
    </location>
</feature>
<feature type="disulfide bond" evidence="32">
    <location>
        <begin position="2805"/>
        <end position="2823"/>
    </location>
</feature>
<evidence type="ECO:0000256" key="15">
    <source>
        <dbReference type="ARBA" id="ARBA00022753"/>
    </source>
</evidence>
<feature type="disulfide bond" evidence="32">
    <location>
        <begin position="144"/>
        <end position="159"/>
    </location>
</feature>
<feature type="disulfide bond" evidence="31">
    <location>
        <begin position="4459"/>
        <end position="4468"/>
    </location>
</feature>
<feature type="repeat" description="LDL-receptor class B" evidence="33">
    <location>
        <begin position="851"/>
        <end position="892"/>
    </location>
</feature>
<feature type="repeat" description="LDL-receptor class B" evidence="33">
    <location>
        <begin position="4300"/>
        <end position="4341"/>
    </location>
</feature>
<dbReference type="FunFam" id="2.120.10.30:FF:000056">
    <property type="entry name" value="Low-density lipoprotein receptor-related protein 2"/>
    <property type="match status" value="1"/>
</dbReference>
<dbReference type="FunFam" id="4.10.400.10:FF:000147">
    <property type="entry name" value="Low-density lipoprotein receptor-related protein 2"/>
    <property type="match status" value="2"/>
</dbReference>
<feature type="disulfide bond" evidence="32">
    <location>
        <begin position="3659"/>
        <end position="3677"/>
    </location>
</feature>
<dbReference type="Pfam" id="PF14670">
    <property type="entry name" value="FXa_inhibition"/>
    <property type="match status" value="2"/>
</dbReference>
<dbReference type="InterPro" id="IPR001881">
    <property type="entry name" value="EGF-like_Ca-bd_dom"/>
</dbReference>
<feature type="repeat" description="LDL-receptor class B" evidence="33">
    <location>
        <begin position="491"/>
        <end position="533"/>
    </location>
</feature>
<dbReference type="SMART" id="SM00181">
    <property type="entry name" value="EGF"/>
    <property type="match status" value="24"/>
</dbReference>
<feature type="disulfide bond" evidence="32">
    <location>
        <begin position="3836"/>
        <end position="3851"/>
    </location>
</feature>
<dbReference type="SUPFAM" id="SSF57184">
    <property type="entry name" value="Growth factor receptor domain"/>
    <property type="match status" value="2"/>
</dbReference>
<feature type="disulfide bond" evidence="32">
    <location>
        <begin position="3863"/>
        <end position="3881"/>
    </location>
</feature>
<dbReference type="Gene3D" id="4.10.400.10">
    <property type="entry name" value="Low-density Lipoprotein Receptor"/>
    <property type="match status" value="35"/>
</dbReference>
<feature type="repeat" description="LDL-receptor class B" evidence="33">
    <location>
        <begin position="1577"/>
        <end position="1619"/>
    </location>
</feature>
<evidence type="ECO:0000256" key="1">
    <source>
        <dbReference type="ARBA" id="ARBA00004247"/>
    </source>
</evidence>
<feature type="disulfide bond" evidence="32">
    <location>
        <begin position="3090"/>
        <end position="3102"/>
    </location>
</feature>
<feature type="disulfide bond" evidence="32">
    <location>
        <begin position="4005"/>
        <end position="4020"/>
    </location>
</feature>
<feature type="disulfide bond" evidence="32">
    <location>
        <begin position="1327"/>
        <end position="1339"/>
    </location>
</feature>
<dbReference type="FunFam" id="4.10.400.10:FF:000011">
    <property type="entry name" value="Low-density lipoprotein receptor-related protein 1"/>
    <property type="match status" value="2"/>
</dbReference>
<dbReference type="GO" id="GO:0035295">
    <property type="term" value="P:tube development"/>
    <property type="evidence" value="ECO:0007669"/>
    <property type="project" value="UniProtKB-ARBA"/>
</dbReference>
<evidence type="ECO:0000256" key="23">
    <source>
        <dbReference type="ARBA" id="ARBA00023176"/>
    </source>
</evidence>
<evidence type="ECO:0000256" key="29">
    <source>
        <dbReference type="ARBA" id="ARBA00077868"/>
    </source>
</evidence>
<feature type="disulfide bond" evidence="32">
    <location>
        <begin position="1205"/>
        <end position="1217"/>
    </location>
</feature>
<feature type="disulfide bond" evidence="32">
    <location>
        <begin position="3051"/>
        <end position="3063"/>
    </location>
</feature>
<evidence type="ECO:0000256" key="2">
    <source>
        <dbReference type="ARBA" id="ARBA00004279"/>
    </source>
</evidence>
<feature type="disulfide bond" evidence="32">
    <location>
        <begin position="278"/>
        <end position="290"/>
    </location>
</feature>
<feature type="disulfide bond" evidence="32">
    <location>
        <begin position="2798"/>
        <end position="2810"/>
    </location>
</feature>
<dbReference type="PROSITE" id="PS00022">
    <property type="entry name" value="EGF_1"/>
    <property type="match status" value="1"/>
</dbReference>
<evidence type="ECO:0000256" key="32">
    <source>
        <dbReference type="PROSITE-ProRule" id="PRU00124"/>
    </source>
</evidence>
<evidence type="ECO:0000256" key="28">
    <source>
        <dbReference type="ARBA" id="ARBA00074420"/>
    </source>
</evidence>
<feature type="disulfide bond" evidence="32">
    <location>
        <begin position="2757"/>
        <end position="2769"/>
    </location>
</feature>
<feature type="disulfide bond" evidence="32">
    <location>
        <begin position="1165"/>
        <end position="1177"/>
    </location>
</feature>
<organism evidence="37 38">
    <name type="scientific">Fukomys damarensis</name>
    <name type="common">Damaraland mole rat</name>
    <name type="synonym">Cryptomys damarensis</name>
    <dbReference type="NCBI Taxonomy" id="885580"/>
    <lineage>
        <taxon>Eukaryota</taxon>
        <taxon>Metazoa</taxon>
        <taxon>Chordata</taxon>
        <taxon>Craniata</taxon>
        <taxon>Vertebrata</taxon>
        <taxon>Euteleostomi</taxon>
        <taxon>Mammalia</taxon>
        <taxon>Eutheria</taxon>
        <taxon>Euarchontoglires</taxon>
        <taxon>Glires</taxon>
        <taxon>Rodentia</taxon>
        <taxon>Hystricomorpha</taxon>
        <taxon>Bathyergidae</taxon>
        <taxon>Fukomys</taxon>
    </lineage>
</organism>
<evidence type="ECO:0000256" key="8">
    <source>
        <dbReference type="ARBA" id="ARBA00022553"/>
    </source>
</evidence>
<dbReference type="GO" id="GO:0009986">
    <property type="term" value="C:cell surface"/>
    <property type="evidence" value="ECO:0007669"/>
    <property type="project" value="UniProtKB-ARBA"/>
</dbReference>
<evidence type="ECO:0000256" key="6">
    <source>
        <dbReference type="ARBA" id="ARBA00022475"/>
    </source>
</evidence>
<dbReference type="Proteomes" id="UP000028990">
    <property type="component" value="Unassembled WGS sequence"/>
</dbReference>
<keyword evidence="21 31" id="KW-1015">Disulfide bond</keyword>
<feature type="disulfide bond" evidence="32">
    <location>
        <begin position="1212"/>
        <end position="1230"/>
    </location>
</feature>
<keyword evidence="14" id="KW-1009">Hearing</keyword>
<dbReference type="PROSITE" id="PS51120">
    <property type="entry name" value="LDLRB"/>
    <property type="match status" value="23"/>
</dbReference>
<feature type="disulfide bond" evidence="32">
    <location>
        <begin position="3133"/>
        <end position="3145"/>
    </location>
</feature>
<feature type="disulfide bond" evidence="32">
    <location>
        <begin position="1142"/>
        <end position="1157"/>
    </location>
</feature>
<dbReference type="GO" id="GO:0043235">
    <property type="term" value="C:receptor complex"/>
    <property type="evidence" value="ECO:0007669"/>
    <property type="project" value="TreeGrafter"/>
</dbReference>
<feature type="repeat" description="LDL-receptor class B" evidence="33">
    <location>
        <begin position="3435"/>
        <end position="3477"/>
    </location>
</feature>
<dbReference type="SUPFAM" id="SSF57424">
    <property type="entry name" value="LDL receptor-like module"/>
    <property type="match status" value="34"/>
</dbReference>
<dbReference type="FunFam" id="4.10.400.10:FF:000113">
    <property type="entry name" value="Low-density lipoprotein receptor-related protein 8"/>
    <property type="match status" value="1"/>
</dbReference>
<feature type="disulfide bond" evidence="32">
    <location>
        <begin position="3949"/>
        <end position="3967"/>
    </location>
</feature>
<dbReference type="eggNOG" id="KOG1215">
    <property type="taxonomic scope" value="Eukaryota"/>
</dbReference>
<dbReference type="CDD" id="cd00054">
    <property type="entry name" value="EGF_CA"/>
    <property type="match status" value="3"/>
</dbReference>
<reference evidence="37 38" key="1">
    <citation type="submission" date="2013-11" db="EMBL/GenBank/DDBJ databases">
        <title>The Damaraland mole rat (Fukomys damarensis) genome and evolution of African mole rats.</title>
        <authorList>
            <person name="Gladyshev V.N."/>
            <person name="Fang X."/>
        </authorList>
    </citation>
    <scope>NUCLEOTIDE SEQUENCE [LARGE SCALE GENOMIC DNA]</scope>
    <source>
        <tissue evidence="37">Liver</tissue>
    </source>
</reference>
<dbReference type="InterPro" id="IPR026823">
    <property type="entry name" value="cEGF"/>
</dbReference>
<feature type="repeat" description="LDL-receptor class B" evidence="33">
    <location>
        <begin position="3391"/>
        <end position="3434"/>
    </location>
</feature>
<feature type="disulfide bond" evidence="32">
    <location>
        <begin position="1224"/>
        <end position="1239"/>
    </location>
</feature>
<feature type="repeat" description="LDL-receptor class B" evidence="33">
    <location>
        <begin position="893"/>
        <end position="936"/>
    </location>
</feature>
<evidence type="ECO:0000256" key="34">
    <source>
        <dbReference type="SAM" id="MobiDB-lite"/>
    </source>
</evidence>
<dbReference type="GO" id="GO:0007605">
    <property type="term" value="P:sensory perception of sound"/>
    <property type="evidence" value="ECO:0007669"/>
    <property type="project" value="UniProtKB-KW"/>
</dbReference>
<feature type="repeat" description="LDL-receptor class B" evidence="33">
    <location>
        <begin position="577"/>
        <end position="623"/>
    </location>
</feature>
<feature type="disulfide bond" evidence="32">
    <location>
        <begin position="297"/>
        <end position="312"/>
    </location>
</feature>
<keyword evidence="37" id="KW-0449">Lipoprotein</keyword>
<dbReference type="GO" id="GO:0048812">
    <property type="term" value="P:neuron projection morphogenesis"/>
    <property type="evidence" value="ECO:0007669"/>
    <property type="project" value="UniProtKB-ARBA"/>
</dbReference>